<accession>A0A1V9YMD0</accession>
<comment type="caution">
    <text evidence="1">The sequence shown here is derived from an EMBL/GenBank/DDBJ whole genome shotgun (WGS) entry which is preliminary data.</text>
</comment>
<name>A0A1V9YMD0_9STRA</name>
<evidence type="ECO:0008006" key="3">
    <source>
        <dbReference type="Google" id="ProtNLM"/>
    </source>
</evidence>
<sequence>MPRDFDKSVTGIISLFLSPYCPFFNPTETFFSLTMRKMKQVHTDNSHLDFPIIISEIFNFESYNSKPIFEKCGHVGDSMFSSGVGMDRDVEELGFNC</sequence>
<evidence type="ECO:0000313" key="1">
    <source>
        <dbReference type="EMBL" id="OQR86854.1"/>
    </source>
</evidence>
<protein>
    <recommendedName>
        <fullName evidence="3">Tc1-like transposase DDE domain-containing protein</fullName>
    </recommendedName>
</protein>
<dbReference type="Proteomes" id="UP000243217">
    <property type="component" value="Unassembled WGS sequence"/>
</dbReference>
<dbReference type="AlphaFoldDB" id="A0A1V9YMD0"/>
<organism evidence="1 2">
    <name type="scientific">Thraustotheca clavata</name>
    <dbReference type="NCBI Taxonomy" id="74557"/>
    <lineage>
        <taxon>Eukaryota</taxon>
        <taxon>Sar</taxon>
        <taxon>Stramenopiles</taxon>
        <taxon>Oomycota</taxon>
        <taxon>Saprolegniomycetes</taxon>
        <taxon>Saprolegniales</taxon>
        <taxon>Achlyaceae</taxon>
        <taxon>Thraustotheca</taxon>
    </lineage>
</organism>
<evidence type="ECO:0000313" key="2">
    <source>
        <dbReference type="Proteomes" id="UP000243217"/>
    </source>
</evidence>
<keyword evidence="2" id="KW-1185">Reference proteome</keyword>
<dbReference type="EMBL" id="JNBS01003473">
    <property type="protein sequence ID" value="OQR86854.1"/>
    <property type="molecule type" value="Genomic_DNA"/>
</dbReference>
<gene>
    <name evidence="1" type="ORF">THRCLA_22950</name>
</gene>
<proteinExistence type="predicted"/>
<reference evidence="1 2" key="1">
    <citation type="journal article" date="2014" name="Genome Biol. Evol.">
        <title>The secreted proteins of Achlya hypogyna and Thraustotheca clavata identify the ancestral oomycete secretome and reveal gene acquisitions by horizontal gene transfer.</title>
        <authorList>
            <person name="Misner I."/>
            <person name="Blouin N."/>
            <person name="Leonard G."/>
            <person name="Richards T.A."/>
            <person name="Lane C.E."/>
        </authorList>
    </citation>
    <scope>NUCLEOTIDE SEQUENCE [LARGE SCALE GENOMIC DNA]</scope>
    <source>
        <strain evidence="1 2">ATCC 34112</strain>
    </source>
</reference>